<organism evidence="2 3">
    <name type="scientific">Aspergillus wentii DTO 134E9</name>
    <dbReference type="NCBI Taxonomy" id="1073089"/>
    <lineage>
        <taxon>Eukaryota</taxon>
        <taxon>Fungi</taxon>
        <taxon>Dikarya</taxon>
        <taxon>Ascomycota</taxon>
        <taxon>Pezizomycotina</taxon>
        <taxon>Eurotiomycetes</taxon>
        <taxon>Eurotiomycetidae</taxon>
        <taxon>Eurotiales</taxon>
        <taxon>Aspergillaceae</taxon>
        <taxon>Aspergillus</taxon>
        <taxon>Aspergillus subgen. Cremei</taxon>
    </lineage>
</organism>
<dbReference type="VEuPathDB" id="FungiDB:ASPWEDRAFT_27364"/>
<proteinExistence type="predicted"/>
<sequence length="229" mass="26215">MSSRRTVSPKYDARRPGRVYASPSPERYHGRHFEKSPAQEQYWNSRGSTEVWDPLNPVNTKGLAPRPATNGLAHSYHDPILETQYSDPYKKRPNPYTARTKADYAAYKGPSEGHGAIADKVASYKDMRIGRKVSPHEHHRASLYEGQDLAVQGRNMANIAAQSRTGFDHKYPQAYEDHAAIGRHVEEANKQRRSARNFREDDAFLDEKIGKWKERMDIHGKPYGPNRTR</sequence>
<accession>A0A1L9RIG3</accession>
<dbReference type="Proteomes" id="UP000184383">
    <property type="component" value="Unassembled WGS sequence"/>
</dbReference>
<evidence type="ECO:0000313" key="2">
    <source>
        <dbReference type="EMBL" id="OJJ34663.1"/>
    </source>
</evidence>
<keyword evidence="3" id="KW-1185">Reference proteome</keyword>
<reference evidence="3" key="1">
    <citation type="journal article" date="2017" name="Genome Biol.">
        <title>Comparative genomics reveals high biological diversity and specific adaptations in the industrially and medically important fungal genus Aspergillus.</title>
        <authorList>
            <person name="de Vries R.P."/>
            <person name="Riley R."/>
            <person name="Wiebenga A."/>
            <person name="Aguilar-Osorio G."/>
            <person name="Amillis S."/>
            <person name="Uchima C.A."/>
            <person name="Anderluh G."/>
            <person name="Asadollahi M."/>
            <person name="Askin M."/>
            <person name="Barry K."/>
            <person name="Battaglia E."/>
            <person name="Bayram O."/>
            <person name="Benocci T."/>
            <person name="Braus-Stromeyer S.A."/>
            <person name="Caldana C."/>
            <person name="Canovas D."/>
            <person name="Cerqueira G.C."/>
            <person name="Chen F."/>
            <person name="Chen W."/>
            <person name="Choi C."/>
            <person name="Clum A."/>
            <person name="Dos Santos R.A."/>
            <person name="Damasio A.R."/>
            <person name="Diallinas G."/>
            <person name="Emri T."/>
            <person name="Fekete E."/>
            <person name="Flipphi M."/>
            <person name="Freyberg S."/>
            <person name="Gallo A."/>
            <person name="Gournas C."/>
            <person name="Habgood R."/>
            <person name="Hainaut M."/>
            <person name="Harispe M.L."/>
            <person name="Henrissat B."/>
            <person name="Hilden K.S."/>
            <person name="Hope R."/>
            <person name="Hossain A."/>
            <person name="Karabika E."/>
            <person name="Karaffa L."/>
            <person name="Karanyi Z."/>
            <person name="Krasevec N."/>
            <person name="Kuo A."/>
            <person name="Kusch H."/>
            <person name="LaButti K."/>
            <person name="Lagendijk E.L."/>
            <person name="Lapidus A."/>
            <person name="Levasseur A."/>
            <person name="Lindquist E."/>
            <person name="Lipzen A."/>
            <person name="Logrieco A.F."/>
            <person name="MacCabe A."/>
            <person name="Maekelae M.R."/>
            <person name="Malavazi I."/>
            <person name="Melin P."/>
            <person name="Meyer V."/>
            <person name="Mielnichuk N."/>
            <person name="Miskei M."/>
            <person name="Molnar A.P."/>
            <person name="Mule G."/>
            <person name="Ngan C.Y."/>
            <person name="Orejas M."/>
            <person name="Orosz E."/>
            <person name="Ouedraogo J.P."/>
            <person name="Overkamp K.M."/>
            <person name="Park H.-S."/>
            <person name="Perrone G."/>
            <person name="Piumi F."/>
            <person name="Punt P.J."/>
            <person name="Ram A.F."/>
            <person name="Ramon A."/>
            <person name="Rauscher S."/>
            <person name="Record E."/>
            <person name="Riano-Pachon D.M."/>
            <person name="Robert V."/>
            <person name="Roehrig J."/>
            <person name="Ruller R."/>
            <person name="Salamov A."/>
            <person name="Salih N.S."/>
            <person name="Samson R.A."/>
            <person name="Sandor E."/>
            <person name="Sanguinetti M."/>
            <person name="Schuetze T."/>
            <person name="Sepcic K."/>
            <person name="Shelest E."/>
            <person name="Sherlock G."/>
            <person name="Sophianopoulou V."/>
            <person name="Squina F.M."/>
            <person name="Sun H."/>
            <person name="Susca A."/>
            <person name="Todd R.B."/>
            <person name="Tsang A."/>
            <person name="Unkles S.E."/>
            <person name="van de Wiele N."/>
            <person name="van Rossen-Uffink D."/>
            <person name="Oliveira J.V."/>
            <person name="Vesth T.C."/>
            <person name="Visser J."/>
            <person name="Yu J.-H."/>
            <person name="Zhou M."/>
            <person name="Andersen M.R."/>
            <person name="Archer D.B."/>
            <person name="Baker S.E."/>
            <person name="Benoit I."/>
            <person name="Brakhage A.A."/>
            <person name="Braus G.H."/>
            <person name="Fischer R."/>
            <person name="Frisvad J.C."/>
            <person name="Goldman G.H."/>
            <person name="Houbraken J."/>
            <person name="Oakley B."/>
            <person name="Pocsi I."/>
            <person name="Scazzocchio C."/>
            <person name="Seiboth B."/>
            <person name="vanKuyk P.A."/>
            <person name="Wortman J."/>
            <person name="Dyer P.S."/>
            <person name="Grigoriev I.V."/>
        </authorList>
    </citation>
    <scope>NUCLEOTIDE SEQUENCE [LARGE SCALE GENOMIC DNA]</scope>
    <source>
        <strain evidence="3">DTO 134E9</strain>
    </source>
</reference>
<evidence type="ECO:0000256" key="1">
    <source>
        <dbReference type="SAM" id="MobiDB-lite"/>
    </source>
</evidence>
<dbReference type="GeneID" id="63748832"/>
<evidence type="ECO:0000313" key="3">
    <source>
        <dbReference type="Proteomes" id="UP000184383"/>
    </source>
</evidence>
<protein>
    <submittedName>
        <fullName evidence="2">Uncharacterized protein</fullName>
    </submittedName>
</protein>
<gene>
    <name evidence="2" type="ORF">ASPWEDRAFT_27364</name>
</gene>
<name>A0A1L9RIG3_ASPWE</name>
<dbReference type="AlphaFoldDB" id="A0A1L9RIG3"/>
<dbReference type="EMBL" id="KV878212">
    <property type="protein sequence ID" value="OJJ34663.1"/>
    <property type="molecule type" value="Genomic_DNA"/>
</dbReference>
<feature type="compositionally biased region" description="Basic and acidic residues" evidence="1">
    <location>
        <begin position="26"/>
        <end position="37"/>
    </location>
</feature>
<dbReference type="OrthoDB" id="4498107at2759"/>
<feature type="region of interest" description="Disordered" evidence="1">
    <location>
        <begin position="1"/>
        <end position="96"/>
    </location>
</feature>
<dbReference type="RefSeq" id="XP_040688339.1">
    <property type="nucleotide sequence ID" value="XM_040832984.1"/>
</dbReference>
<feature type="compositionally biased region" description="Polar residues" evidence="1">
    <location>
        <begin position="38"/>
        <end position="48"/>
    </location>
</feature>